<dbReference type="InterPro" id="IPR012338">
    <property type="entry name" value="Beta-lactam/transpept-like"/>
</dbReference>
<gene>
    <name evidence="4" type="ORF">SAMN05216283_10670</name>
</gene>
<feature type="signal peptide" evidence="3">
    <location>
        <begin position="1"/>
        <end position="22"/>
    </location>
</feature>
<dbReference type="RefSeq" id="WP_093920205.1">
    <property type="nucleotide sequence ID" value="NZ_FONW01000006.1"/>
</dbReference>
<keyword evidence="4" id="KW-0645">Protease</keyword>
<comment type="similarity">
    <text evidence="1">Belongs to the peptidase S13 family.</text>
</comment>
<dbReference type="STRING" id="655355.SAMN05216283_10670"/>
<dbReference type="AlphaFoldDB" id="A0A1I2INV5"/>
<dbReference type="Pfam" id="PF02113">
    <property type="entry name" value="Peptidase_S13"/>
    <property type="match status" value="1"/>
</dbReference>
<evidence type="ECO:0000256" key="3">
    <source>
        <dbReference type="SAM" id="SignalP"/>
    </source>
</evidence>
<dbReference type="Gene3D" id="3.50.80.20">
    <property type="entry name" value="D-Ala-D-Ala carboxypeptidase C, peptidase S13"/>
    <property type="match status" value="1"/>
</dbReference>
<dbReference type="EMBL" id="FONW01000006">
    <property type="protein sequence ID" value="SFF42191.1"/>
    <property type="molecule type" value="Genomic_DNA"/>
</dbReference>
<dbReference type="NCBIfam" id="TIGR00666">
    <property type="entry name" value="PBP4"/>
    <property type="match status" value="1"/>
</dbReference>
<dbReference type="SUPFAM" id="SSF56601">
    <property type="entry name" value="beta-lactamase/transpeptidase-like"/>
    <property type="match status" value="1"/>
</dbReference>
<proteinExistence type="inferred from homology"/>
<accession>A0A1I2INV5</accession>
<dbReference type="PRINTS" id="PR00922">
    <property type="entry name" value="DADACBPTASE3"/>
</dbReference>
<evidence type="ECO:0000313" key="4">
    <source>
        <dbReference type="EMBL" id="SFF42191.1"/>
    </source>
</evidence>
<reference evidence="4 5" key="1">
    <citation type="submission" date="2016-10" db="EMBL/GenBank/DDBJ databases">
        <authorList>
            <person name="de Groot N.N."/>
        </authorList>
    </citation>
    <scope>NUCLEOTIDE SEQUENCE [LARGE SCALE GENOMIC DNA]</scope>
    <source>
        <strain evidence="4 5">CGMCC 1.9156</strain>
    </source>
</reference>
<sequence>MIKEMISLLSLVFFCFTLNAQSQPTKDWSFNDEISLWKKHETLKNAGIGIFVQDATTGEVLAKTAPQLSLAPASTMKLVTTATALEILGSDFRFETQLAYSGEIKNDTLYGNLVIIGGGDPALGSEYFKEHYLENHFLDQWTKALQALHIKHITGDIITDATIFEEQTIPNTWIWEDLGNYYGAGACGLSVYDNMYRIHMASPAEAGQPTRVLTTKPFIPELELDNQVKSSTVKRDLAYVYGAPMSNQRTIRGTIPLGQADFVIKASVPNPPFLLGWELLDRITSAQITVDGFIKSQGYNDTLSQLTLVSRTLSPTLLEIATVTNYESVNLFAEHLLKYLAFLMNGKGSTKKGTQTITDFWEKHGIDTHGFFMADGSGLSHFNALTAEQMVGILHYMKTQSVEGSNWFCSIPCVPNGTLYHFNPVNFPKNSLRAKSGSMTRVRCYAGELTTQSGQPLLFAVFLNNFDSSHREAIRLIEDLLLRFSKSK</sequence>
<dbReference type="Gene3D" id="3.40.710.10">
    <property type="entry name" value="DD-peptidase/beta-lactamase superfamily"/>
    <property type="match status" value="2"/>
</dbReference>
<keyword evidence="5" id="KW-1185">Reference proteome</keyword>
<keyword evidence="4" id="KW-0121">Carboxypeptidase</keyword>
<evidence type="ECO:0000256" key="2">
    <source>
        <dbReference type="ARBA" id="ARBA00022801"/>
    </source>
</evidence>
<dbReference type="GO" id="GO:0006508">
    <property type="term" value="P:proteolysis"/>
    <property type="evidence" value="ECO:0007669"/>
    <property type="project" value="InterPro"/>
</dbReference>
<dbReference type="InterPro" id="IPR000667">
    <property type="entry name" value="Peptidase_S13"/>
</dbReference>
<dbReference type="PANTHER" id="PTHR30023:SF0">
    <property type="entry name" value="PENICILLIN-SENSITIVE CARBOXYPEPTIDASE A"/>
    <property type="match status" value="1"/>
</dbReference>
<evidence type="ECO:0000256" key="1">
    <source>
        <dbReference type="ARBA" id="ARBA00006096"/>
    </source>
</evidence>
<keyword evidence="2" id="KW-0378">Hydrolase</keyword>
<organism evidence="4 5">
    <name type="scientific">Sunxiuqinia elliptica</name>
    <dbReference type="NCBI Taxonomy" id="655355"/>
    <lineage>
        <taxon>Bacteria</taxon>
        <taxon>Pseudomonadati</taxon>
        <taxon>Bacteroidota</taxon>
        <taxon>Bacteroidia</taxon>
        <taxon>Marinilabiliales</taxon>
        <taxon>Prolixibacteraceae</taxon>
        <taxon>Sunxiuqinia</taxon>
    </lineage>
</organism>
<evidence type="ECO:0000313" key="5">
    <source>
        <dbReference type="Proteomes" id="UP000198964"/>
    </source>
</evidence>
<dbReference type="GO" id="GO:0000270">
    <property type="term" value="P:peptidoglycan metabolic process"/>
    <property type="evidence" value="ECO:0007669"/>
    <property type="project" value="TreeGrafter"/>
</dbReference>
<dbReference type="GO" id="GO:0004185">
    <property type="term" value="F:serine-type carboxypeptidase activity"/>
    <property type="evidence" value="ECO:0007669"/>
    <property type="project" value="InterPro"/>
</dbReference>
<protein>
    <submittedName>
        <fullName evidence="4">D-alanyl-D-alanine carboxypeptidase / D-alanyl-D-alanine-endopeptidase (Penicillin-binding protein 4)</fullName>
    </submittedName>
</protein>
<name>A0A1I2INV5_9BACT</name>
<feature type="chain" id="PRO_5011435599" evidence="3">
    <location>
        <begin position="23"/>
        <end position="488"/>
    </location>
</feature>
<keyword evidence="3" id="KW-0732">Signal</keyword>
<dbReference type="Proteomes" id="UP000198964">
    <property type="component" value="Unassembled WGS sequence"/>
</dbReference>
<dbReference type="PANTHER" id="PTHR30023">
    <property type="entry name" value="D-ALANYL-D-ALANINE CARBOXYPEPTIDASE"/>
    <property type="match status" value="1"/>
</dbReference>